<keyword evidence="8 11" id="KW-0315">Glutamine amidotransferase</keyword>
<feature type="binding site" evidence="12">
    <location>
        <position position="240"/>
    </location>
    <ligand>
        <name>ATP</name>
        <dbReference type="ChEBI" id="CHEBI:30616"/>
    </ligand>
</feature>
<dbReference type="InterPro" id="IPR006426">
    <property type="entry name" value="Asn_synth_AEB"/>
</dbReference>
<dbReference type="PANTHER" id="PTHR11772:SF2">
    <property type="entry name" value="ASPARAGINE SYNTHETASE [GLUTAMINE-HYDROLYZING]"/>
    <property type="match status" value="1"/>
</dbReference>
<evidence type="ECO:0000256" key="1">
    <source>
        <dbReference type="ARBA" id="ARBA00005187"/>
    </source>
</evidence>
<feature type="site" description="Important for beta-aspartyl-AMP intermediate formation" evidence="13">
    <location>
        <position position="384"/>
    </location>
</feature>
<evidence type="ECO:0000256" key="10">
    <source>
        <dbReference type="PIRNR" id="PIRNR001589"/>
    </source>
</evidence>
<reference evidence="16" key="2">
    <citation type="submission" date="2021-10" db="EMBL/GenBank/DDBJ databases">
        <title>Phylogenomics reveals ancestral predisposition of the termite-cultivated fungus Termitomyces towards a domesticated lifestyle.</title>
        <authorList>
            <person name="Auxier B."/>
            <person name="Grum-Grzhimaylo A."/>
            <person name="Cardenas M.E."/>
            <person name="Lodge J.D."/>
            <person name="Laessoe T."/>
            <person name="Pedersen O."/>
            <person name="Smith M.E."/>
            <person name="Kuyper T.W."/>
            <person name="Franco-Molano E.A."/>
            <person name="Baroni T.J."/>
            <person name="Aanen D.K."/>
        </authorList>
    </citation>
    <scope>NUCLEOTIDE SEQUENCE</scope>
    <source>
        <strain evidence="16">AP01</strain>
        <tissue evidence="16">Mycelium</tissue>
    </source>
</reference>
<dbReference type="InterPro" id="IPR033738">
    <property type="entry name" value="AsnB_N"/>
</dbReference>
<feature type="binding site" evidence="12">
    <location>
        <position position="308"/>
    </location>
    <ligand>
        <name>ATP</name>
        <dbReference type="ChEBI" id="CHEBI:30616"/>
    </ligand>
</feature>
<evidence type="ECO:0000256" key="7">
    <source>
        <dbReference type="ARBA" id="ARBA00022888"/>
    </source>
</evidence>
<keyword evidence="7 11" id="KW-0061">Asparagine biosynthesis</keyword>
<comment type="catalytic activity">
    <reaction evidence="9">
        <text>L-aspartate + L-glutamine + ATP + H2O = L-asparagine + L-glutamate + AMP + diphosphate + H(+)</text>
        <dbReference type="Rhea" id="RHEA:12228"/>
        <dbReference type="ChEBI" id="CHEBI:15377"/>
        <dbReference type="ChEBI" id="CHEBI:15378"/>
        <dbReference type="ChEBI" id="CHEBI:29985"/>
        <dbReference type="ChEBI" id="CHEBI:29991"/>
        <dbReference type="ChEBI" id="CHEBI:30616"/>
        <dbReference type="ChEBI" id="CHEBI:33019"/>
        <dbReference type="ChEBI" id="CHEBI:58048"/>
        <dbReference type="ChEBI" id="CHEBI:58359"/>
        <dbReference type="ChEBI" id="CHEBI:456215"/>
        <dbReference type="EC" id="6.3.5.4"/>
    </reaction>
</comment>
<dbReference type="InterPro" id="IPR029055">
    <property type="entry name" value="Ntn_hydrolases_N"/>
</dbReference>
<evidence type="ECO:0000256" key="5">
    <source>
        <dbReference type="ARBA" id="ARBA00022741"/>
    </source>
</evidence>
<dbReference type="CDD" id="cd01991">
    <property type="entry name" value="Asn_synthase_B_C"/>
    <property type="match status" value="1"/>
</dbReference>
<keyword evidence="4 11" id="KW-0028">Amino-acid biosynthesis</keyword>
<evidence type="ECO:0000256" key="12">
    <source>
        <dbReference type="PIRSR" id="PIRSR001589-2"/>
    </source>
</evidence>
<evidence type="ECO:0000256" key="2">
    <source>
        <dbReference type="ARBA" id="ARBA00012737"/>
    </source>
</evidence>
<dbReference type="PIRSF" id="PIRSF001589">
    <property type="entry name" value="Asn_synthetase_glu-h"/>
    <property type="match status" value="1"/>
</dbReference>
<name>A0A9P7KGB2_9AGAR</name>
<evidence type="ECO:0000256" key="13">
    <source>
        <dbReference type="PIRSR" id="PIRSR001589-3"/>
    </source>
</evidence>
<proteinExistence type="predicted"/>
<evidence type="ECO:0000259" key="15">
    <source>
        <dbReference type="PROSITE" id="PS51278"/>
    </source>
</evidence>
<keyword evidence="3" id="KW-0436">Ligase</keyword>
<accession>A0A9P7KGB2</accession>
<dbReference type="Gene3D" id="3.60.20.10">
    <property type="entry name" value="Glutamine Phosphoribosylpyrophosphate, subunit 1, domain 1"/>
    <property type="match status" value="1"/>
</dbReference>
<dbReference type="NCBIfam" id="TIGR01536">
    <property type="entry name" value="asn_synth_AEB"/>
    <property type="match status" value="1"/>
</dbReference>
<dbReference type="Proteomes" id="UP000775547">
    <property type="component" value="Unassembled WGS sequence"/>
</dbReference>
<feature type="binding site" evidence="12">
    <location>
        <position position="98"/>
    </location>
    <ligand>
        <name>L-glutamine</name>
        <dbReference type="ChEBI" id="CHEBI:58359"/>
    </ligand>
</feature>
<comment type="caution">
    <text evidence="16">The sequence shown here is derived from an EMBL/GenBank/DDBJ whole genome shotgun (WGS) entry which is preliminary data.</text>
</comment>
<comment type="pathway">
    <text evidence="1">Amino-acid biosynthesis; L-asparagine biosynthesis; L-asparagine from L-aspartate (L-Gln route): step 1/1.</text>
</comment>
<evidence type="ECO:0000256" key="3">
    <source>
        <dbReference type="ARBA" id="ARBA00022598"/>
    </source>
</evidence>
<evidence type="ECO:0000256" key="4">
    <source>
        <dbReference type="ARBA" id="ARBA00022605"/>
    </source>
</evidence>
<dbReference type="EMBL" id="JABCKV010000018">
    <property type="protein sequence ID" value="KAG5646666.1"/>
    <property type="molecule type" value="Genomic_DNA"/>
</dbReference>
<feature type="domain" description="Glutamine amidotransferase type-2" evidence="15">
    <location>
        <begin position="2"/>
        <end position="189"/>
    </location>
</feature>
<feature type="active site" description="For GATase activity" evidence="11">
    <location>
        <position position="2"/>
    </location>
</feature>
<dbReference type="OrthoDB" id="409189at2759"/>
<organism evidence="16 17">
    <name type="scientific">Asterophora parasitica</name>
    <dbReference type="NCBI Taxonomy" id="117018"/>
    <lineage>
        <taxon>Eukaryota</taxon>
        <taxon>Fungi</taxon>
        <taxon>Dikarya</taxon>
        <taxon>Basidiomycota</taxon>
        <taxon>Agaricomycotina</taxon>
        <taxon>Agaricomycetes</taxon>
        <taxon>Agaricomycetidae</taxon>
        <taxon>Agaricales</taxon>
        <taxon>Tricholomatineae</taxon>
        <taxon>Lyophyllaceae</taxon>
        <taxon>Asterophora</taxon>
    </lineage>
</organism>
<feature type="binding site" evidence="12">
    <location>
        <begin position="382"/>
        <end position="383"/>
    </location>
    <ligand>
        <name>ATP</name>
        <dbReference type="ChEBI" id="CHEBI:30616"/>
    </ligand>
</feature>
<keyword evidence="5 10" id="KW-0547">Nucleotide-binding</keyword>
<dbReference type="SUPFAM" id="SSF56235">
    <property type="entry name" value="N-terminal nucleophile aminohydrolases (Ntn hydrolases)"/>
    <property type="match status" value="1"/>
</dbReference>
<dbReference type="GO" id="GO:0004066">
    <property type="term" value="F:asparagine synthase (glutamine-hydrolyzing) activity"/>
    <property type="evidence" value="ECO:0007669"/>
    <property type="project" value="UniProtKB-EC"/>
</dbReference>
<dbReference type="Pfam" id="PF00733">
    <property type="entry name" value="Asn_synthase"/>
    <property type="match status" value="2"/>
</dbReference>
<dbReference type="InterPro" id="IPR014729">
    <property type="entry name" value="Rossmann-like_a/b/a_fold"/>
</dbReference>
<dbReference type="PROSITE" id="PS51278">
    <property type="entry name" value="GATASE_TYPE_2"/>
    <property type="match status" value="1"/>
</dbReference>
<dbReference type="PANTHER" id="PTHR11772">
    <property type="entry name" value="ASPARAGINE SYNTHETASE"/>
    <property type="match status" value="1"/>
</dbReference>
<dbReference type="SUPFAM" id="SSF52402">
    <property type="entry name" value="Adenine nucleotide alpha hydrolases-like"/>
    <property type="match status" value="1"/>
</dbReference>
<dbReference type="AlphaFoldDB" id="A0A9P7KGB2"/>
<evidence type="ECO:0000313" key="17">
    <source>
        <dbReference type="Proteomes" id="UP000775547"/>
    </source>
</evidence>
<evidence type="ECO:0000256" key="11">
    <source>
        <dbReference type="PIRSR" id="PIRSR001589-1"/>
    </source>
</evidence>
<feature type="compositionally biased region" description="Low complexity" evidence="14">
    <location>
        <begin position="276"/>
        <end position="291"/>
    </location>
</feature>
<keyword evidence="6 10" id="KW-0067">ATP-binding</keyword>
<evidence type="ECO:0000256" key="9">
    <source>
        <dbReference type="ARBA" id="ARBA00048741"/>
    </source>
</evidence>
<dbReference type="GO" id="GO:0005829">
    <property type="term" value="C:cytosol"/>
    <property type="evidence" value="ECO:0007669"/>
    <property type="project" value="TreeGrafter"/>
</dbReference>
<dbReference type="InterPro" id="IPR001962">
    <property type="entry name" value="Asn_synthase"/>
</dbReference>
<dbReference type="CDD" id="cd00712">
    <property type="entry name" value="AsnB"/>
    <property type="match status" value="1"/>
</dbReference>
<sequence length="598" mass="65761">MCGILAVHGLAKPASDRAHFIALSKRLRHRGPDWSGCSVGKESILVHERLAIVGVDTGAQPLVSEDGKTILAVNGEIYNHIALRASVGPDVKFKTHSDCEVIMPLYKKHDKNLCNLLDGMFSFVLLDESVTPSRIIAARDPIGITTLYQGWSSKHPGAVFFASELKALVDDCDKIISFPPGHVYDSRDQSTTRYFQPSWWTGDEDGGVIAKNTTDLTLIRETLEAAVRKRLMSEVPYGVLLSGGLDSSLIAAIAARETEKVAQAQYELRQKKLKEAASGPSTPTSGGPAPVTEQATLAAWPQLHSFSIGLENSPDLLAARKAAHYLGTVHHEYVFTVQEGLDAIPEVIYHLETYDVTTVRASTPMYLLSRKIKAMGVKMVLSGEGSDEILGGYLYFHAAPDALSFQQESVKRVKNLHTADCLRANKSTMAWGLEARVPFLDKAFLEVAMNIDAKEKMFQKGTPQEVDADGSPKMEKYILRKAFDCSPGGKPYLPKSILWRQKEQFSDGVGYSWIDGIKEHAEAVVSEEAFAKRTERWTEGVPDTKEAFFIREIFDGLFPSETAASTAVRWIPRGDWGCAPDPSGRSVSIHNDAYSVDE</sequence>
<keyword evidence="17" id="KW-1185">Reference proteome</keyword>
<dbReference type="GO" id="GO:0006529">
    <property type="term" value="P:asparagine biosynthetic process"/>
    <property type="evidence" value="ECO:0007669"/>
    <property type="project" value="UniProtKB-KW"/>
</dbReference>
<protein>
    <recommendedName>
        <fullName evidence="2">asparagine synthase (glutamine-hydrolyzing)</fullName>
        <ecNumber evidence="2">6.3.5.4</ecNumber>
    </recommendedName>
</protein>
<evidence type="ECO:0000313" key="16">
    <source>
        <dbReference type="EMBL" id="KAG5646666.1"/>
    </source>
</evidence>
<dbReference type="GO" id="GO:0005524">
    <property type="term" value="F:ATP binding"/>
    <property type="evidence" value="ECO:0007669"/>
    <property type="project" value="UniProtKB-KW"/>
</dbReference>
<evidence type="ECO:0000256" key="14">
    <source>
        <dbReference type="SAM" id="MobiDB-lite"/>
    </source>
</evidence>
<dbReference type="InterPro" id="IPR017932">
    <property type="entry name" value="GATase_2_dom"/>
</dbReference>
<dbReference type="FunFam" id="3.40.50.620:FF:000031">
    <property type="entry name" value="Asparagine synthase B"/>
    <property type="match status" value="1"/>
</dbReference>
<gene>
    <name evidence="16" type="primary">ASN1</name>
    <name evidence="16" type="ORF">DXG03_002656</name>
</gene>
<reference evidence="16" key="1">
    <citation type="submission" date="2020-07" db="EMBL/GenBank/DDBJ databases">
        <authorList>
            <person name="Nieuwenhuis M."/>
            <person name="Van De Peppel L.J.J."/>
        </authorList>
    </citation>
    <scope>NUCLEOTIDE SEQUENCE</scope>
    <source>
        <strain evidence="16">AP01</strain>
        <tissue evidence="16">Mycelium</tissue>
    </source>
</reference>
<dbReference type="Gene3D" id="3.40.50.620">
    <property type="entry name" value="HUPs"/>
    <property type="match status" value="1"/>
</dbReference>
<dbReference type="Pfam" id="PF13537">
    <property type="entry name" value="GATase_7"/>
    <property type="match status" value="1"/>
</dbReference>
<dbReference type="InterPro" id="IPR050795">
    <property type="entry name" value="Asn_Synthetase"/>
</dbReference>
<evidence type="ECO:0000256" key="8">
    <source>
        <dbReference type="ARBA" id="ARBA00022962"/>
    </source>
</evidence>
<feature type="region of interest" description="Disordered" evidence="14">
    <location>
        <begin position="272"/>
        <end position="291"/>
    </location>
</feature>
<evidence type="ECO:0000256" key="6">
    <source>
        <dbReference type="ARBA" id="ARBA00022840"/>
    </source>
</evidence>
<dbReference type="EC" id="6.3.5.4" evidence="2"/>